<organism evidence="2 3">
    <name type="scientific">Castilleja foliolosa</name>
    <dbReference type="NCBI Taxonomy" id="1961234"/>
    <lineage>
        <taxon>Eukaryota</taxon>
        <taxon>Viridiplantae</taxon>
        <taxon>Streptophyta</taxon>
        <taxon>Embryophyta</taxon>
        <taxon>Tracheophyta</taxon>
        <taxon>Spermatophyta</taxon>
        <taxon>Magnoliopsida</taxon>
        <taxon>eudicotyledons</taxon>
        <taxon>Gunneridae</taxon>
        <taxon>Pentapetalae</taxon>
        <taxon>asterids</taxon>
        <taxon>lamiids</taxon>
        <taxon>Lamiales</taxon>
        <taxon>Orobanchaceae</taxon>
        <taxon>Pedicularideae</taxon>
        <taxon>Castillejinae</taxon>
        <taxon>Castilleja</taxon>
    </lineage>
</organism>
<proteinExistence type="predicted"/>
<dbReference type="AlphaFoldDB" id="A0ABD3EQG6"/>
<feature type="compositionally biased region" description="Basic and acidic residues" evidence="1">
    <location>
        <begin position="8"/>
        <end position="19"/>
    </location>
</feature>
<dbReference type="Proteomes" id="UP001632038">
    <property type="component" value="Unassembled WGS sequence"/>
</dbReference>
<accession>A0ABD3EQG6</accession>
<gene>
    <name evidence="2" type="ORF">CASFOL_000308</name>
</gene>
<comment type="caution">
    <text evidence="2">The sequence shown here is derived from an EMBL/GenBank/DDBJ whole genome shotgun (WGS) entry which is preliminary data.</text>
</comment>
<sequence>MAGWSSKKLYDRQQKERKTGGFGGGGCIYDRLERPENLPELERIGGKGGSVQADQLNEGYSGHYKKTANSEEIFVRNSFVRKLSRKNFLATTFSENPHKFSRYIGGLISPQNCEEFCEELVRQC</sequence>
<dbReference type="EMBL" id="JAVIJP010000001">
    <property type="protein sequence ID" value="KAL3655912.1"/>
    <property type="molecule type" value="Genomic_DNA"/>
</dbReference>
<evidence type="ECO:0000256" key="1">
    <source>
        <dbReference type="SAM" id="MobiDB-lite"/>
    </source>
</evidence>
<evidence type="ECO:0000313" key="3">
    <source>
        <dbReference type="Proteomes" id="UP001632038"/>
    </source>
</evidence>
<reference evidence="3" key="1">
    <citation type="journal article" date="2024" name="IScience">
        <title>Strigolactones Initiate the Formation of Haustorium-like Structures in Castilleja.</title>
        <authorList>
            <person name="Buerger M."/>
            <person name="Peterson D."/>
            <person name="Chory J."/>
        </authorList>
    </citation>
    <scope>NUCLEOTIDE SEQUENCE [LARGE SCALE GENOMIC DNA]</scope>
</reference>
<keyword evidence="3" id="KW-1185">Reference proteome</keyword>
<protein>
    <submittedName>
        <fullName evidence="2">Uncharacterized protein</fullName>
    </submittedName>
</protein>
<name>A0ABD3EQG6_9LAMI</name>
<evidence type="ECO:0000313" key="2">
    <source>
        <dbReference type="EMBL" id="KAL3655912.1"/>
    </source>
</evidence>
<feature type="region of interest" description="Disordered" evidence="1">
    <location>
        <begin position="1"/>
        <end position="31"/>
    </location>
</feature>